<keyword evidence="1" id="KW-0175">Coiled coil</keyword>
<dbReference type="Gene3D" id="3.40.50.300">
    <property type="entry name" value="P-loop containing nucleotide triphosphate hydrolases"/>
    <property type="match status" value="2"/>
</dbReference>
<keyword evidence="2" id="KW-1133">Transmembrane helix</keyword>
<accession>A0ABU3GRR9</accession>
<gene>
    <name evidence="3" type="ORF">QE417_001338</name>
</gene>
<dbReference type="SUPFAM" id="SSF52540">
    <property type="entry name" value="P-loop containing nucleoside triphosphate hydrolases"/>
    <property type="match status" value="1"/>
</dbReference>
<keyword evidence="2" id="KW-0472">Membrane</keyword>
<dbReference type="PANTHER" id="PTHR41259">
    <property type="entry name" value="DOUBLE-STRAND BREAK REPAIR RAD50 ATPASE, PUTATIVE-RELATED"/>
    <property type="match status" value="1"/>
</dbReference>
<keyword evidence="2" id="KW-0812">Transmembrane</keyword>
<dbReference type="Proteomes" id="UP001258315">
    <property type="component" value="Unassembled WGS sequence"/>
</dbReference>
<reference evidence="4" key="1">
    <citation type="submission" date="2023-07" db="EMBL/GenBank/DDBJ databases">
        <title>Functional and genomic diversity of the sorghum phyllosphere microbiome.</title>
        <authorList>
            <person name="Shade A."/>
        </authorList>
    </citation>
    <scope>NUCLEOTIDE SEQUENCE [LARGE SCALE GENOMIC DNA]</scope>
    <source>
        <strain evidence="4">SORGH_AS_0422</strain>
    </source>
</reference>
<evidence type="ECO:0000313" key="4">
    <source>
        <dbReference type="Proteomes" id="UP001258315"/>
    </source>
</evidence>
<feature type="transmembrane region" description="Helical" evidence="2">
    <location>
        <begin position="405"/>
        <end position="438"/>
    </location>
</feature>
<evidence type="ECO:0000256" key="1">
    <source>
        <dbReference type="SAM" id="Coils"/>
    </source>
</evidence>
<dbReference type="InterPro" id="IPR027417">
    <property type="entry name" value="P-loop_NTPase"/>
</dbReference>
<evidence type="ECO:0000313" key="3">
    <source>
        <dbReference type="EMBL" id="MDT3402266.1"/>
    </source>
</evidence>
<sequence>MSNPSLLIKDISVYKLPGFPRGMLPLHDFARHINIIAGPNGSGKSSTARLIRQLLWQQQLGSVHADFMLDISGVQWGIQADNGHYRVLREGQPDTLPSLPAADESKRYLLALHELVGDMDTDLAALLIREASGGYDLPAAQHKLGYDSRTKQRTITEYRQYNEAKIKIAGIENRQKQLTTKADSLQSLFKARNEAAAASNYHDLYTCLIASLNAGDTLNRLQHLLDDYPPQLRILTGQEFDRIVALEGEIQINNRSIETISGEIHRKETRISELNLPEKGISKALLEELHTRVDTLLSIEQKLGSLDIDIAGAELMTAEALEKLASELRNTDIKPLDVSGTVRLAQFMEGAHRLLSEKQYLETTVGQLKKEQQIAAEDPSKIQEGINALLLWYQERSPLDGIPAWALWVLLLLGIITGVATLLLGWLGLITILLMLGFLLYAARGKRADDGEVRKKDFVRTGLREPQQWDIPGVAARLEELNIASQEAKRLNLLAVQLKTQEDALTDLLPRLAKLDEQRDLWLNEIGVIPLLSADELKDYSGLYWFLASLLTWQQCFAQLKALEEQKVLALDQQKNLLSAINVLIKDIAAEVADGATAKGMYRQLQADETERSTLSEAVKQHNVQLEDKKGLGKKLADELAAIYERLELEEGKKEEIWVWNQQLAAFRQLHKDHQDAGTLHSDKNQTLKAHNLFLEIESELDALTLDEAKLKCAAFKQQADKLDELNKQIIEIERDIEHEKEGTAMEDALAIKEASLNGLEQIYLNNLSAMTGDLVVGLLKETYREQNSAGIFGKANQLFSRITNGRYQLTVEESGAPAFRAYDTIYKNWLELSQLSTGTRIQLLLAVRLAFIEMQEQNVKLPILADEILANSDDLRAKEIISALAEISKEGRQVFYFTAQADEIDKWNSF</sequence>
<dbReference type="RefSeq" id="WP_311948582.1">
    <property type="nucleotide sequence ID" value="NZ_JAVLVU010000001.1"/>
</dbReference>
<evidence type="ECO:0000256" key="2">
    <source>
        <dbReference type="SAM" id="Phobius"/>
    </source>
</evidence>
<organism evidence="3 4">
    <name type="scientific">Mucilaginibacter terrae</name>
    <dbReference type="NCBI Taxonomy" id="1955052"/>
    <lineage>
        <taxon>Bacteria</taxon>
        <taxon>Pseudomonadati</taxon>
        <taxon>Bacteroidota</taxon>
        <taxon>Sphingobacteriia</taxon>
        <taxon>Sphingobacteriales</taxon>
        <taxon>Sphingobacteriaceae</taxon>
        <taxon>Mucilaginibacter</taxon>
    </lineage>
</organism>
<protein>
    <submittedName>
        <fullName evidence="3">Uncharacterized protein YhaN</fullName>
    </submittedName>
</protein>
<feature type="coiled-coil region" evidence="1">
    <location>
        <begin position="706"/>
        <end position="743"/>
    </location>
</feature>
<dbReference type="PANTHER" id="PTHR41259:SF1">
    <property type="entry name" value="DOUBLE-STRAND BREAK REPAIR RAD50 ATPASE, PUTATIVE-RELATED"/>
    <property type="match status" value="1"/>
</dbReference>
<proteinExistence type="predicted"/>
<name>A0ABU3GRR9_9SPHI</name>
<comment type="caution">
    <text evidence="3">The sequence shown here is derived from an EMBL/GenBank/DDBJ whole genome shotgun (WGS) entry which is preliminary data.</text>
</comment>
<dbReference type="EMBL" id="JAVLVU010000001">
    <property type="protein sequence ID" value="MDT3402266.1"/>
    <property type="molecule type" value="Genomic_DNA"/>
</dbReference>
<keyword evidence="4" id="KW-1185">Reference proteome</keyword>